<evidence type="ECO:0000313" key="2">
    <source>
        <dbReference type="Proteomes" id="UP001177260"/>
    </source>
</evidence>
<protein>
    <submittedName>
        <fullName evidence="1">Uncharacterized protein</fullName>
    </submittedName>
</protein>
<sequence>MSEMSEIRLLDNSTVYDLLINLSTSETIGFRKVIERTFEEFSVDGERQYQPMPSFANRPNEQRTLFRPFTSDTVIGTKITVEPAPDKYGKKDPLHGIIVLCDGKGIPKGLLSSEEVTGYRTSMNVMVPFSWRRNVDNIVIFGSGMQALWHTRLIIMLRGSEVRNITYIGPFREQAEQLITTVSAENRTLWKATCSFEFVDNTASDFQQKLETYLRNADCIFCTTPSKKPLFAAESVVNRSGRQPFISAIGSWQPDMIELDPSLLKLAVADNAGYNPITGKNKGVILVDDRDFALQNAGELVKSNTIANDVVELGEIIALKNGKLSSASIAHTTVQKTDRFISEGLVVYKSIGVSLTDLTLSDAILGLARERQQKL</sequence>
<gene>
    <name evidence="1" type="ORF">N8T08_005625</name>
</gene>
<comment type="caution">
    <text evidence="1">The sequence shown here is derived from an EMBL/GenBank/DDBJ whole genome shotgun (WGS) entry which is preliminary data.</text>
</comment>
<keyword evidence="2" id="KW-1185">Reference proteome</keyword>
<accession>A0ACC3B239</accession>
<dbReference type="Proteomes" id="UP001177260">
    <property type="component" value="Unassembled WGS sequence"/>
</dbReference>
<organism evidence="1 2">
    <name type="scientific">Aspergillus melleus</name>
    <dbReference type="NCBI Taxonomy" id="138277"/>
    <lineage>
        <taxon>Eukaryota</taxon>
        <taxon>Fungi</taxon>
        <taxon>Dikarya</taxon>
        <taxon>Ascomycota</taxon>
        <taxon>Pezizomycotina</taxon>
        <taxon>Eurotiomycetes</taxon>
        <taxon>Eurotiomycetidae</taxon>
        <taxon>Eurotiales</taxon>
        <taxon>Aspergillaceae</taxon>
        <taxon>Aspergillus</taxon>
        <taxon>Aspergillus subgen. Circumdati</taxon>
    </lineage>
</organism>
<dbReference type="EMBL" id="JAOPJF010000032">
    <property type="protein sequence ID" value="KAK1144212.1"/>
    <property type="molecule type" value="Genomic_DNA"/>
</dbReference>
<evidence type="ECO:0000313" key="1">
    <source>
        <dbReference type="EMBL" id="KAK1144212.1"/>
    </source>
</evidence>
<proteinExistence type="predicted"/>
<reference evidence="1 2" key="1">
    <citation type="journal article" date="2023" name="ACS Omega">
        <title>Identification of the Neoaspergillic Acid Biosynthesis Gene Cluster by Establishing an In Vitro CRISPR-Ribonucleoprotein Genetic System in Aspergillus melleus.</title>
        <authorList>
            <person name="Yuan B."/>
            <person name="Grau M.F."/>
            <person name="Murata R.M."/>
            <person name="Torok T."/>
            <person name="Venkateswaran K."/>
            <person name="Stajich J.E."/>
            <person name="Wang C.C.C."/>
        </authorList>
    </citation>
    <scope>NUCLEOTIDE SEQUENCE [LARGE SCALE GENOMIC DNA]</scope>
    <source>
        <strain evidence="1 2">IMV 1140</strain>
    </source>
</reference>
<name>A0ACC3B239_9EURO</name>